<dbReference type="OrthoDB" id="5342505at2"/>
<gene>
    <name evidence="1" type="ORF">BET10_20380</name>
</gene>
<dbReference type="Proteomes" id="UP000179786">
    <property type="component" value="Unassembled WGS sequence"/>
</dbReference>
<name>A0A1S1MQ87_9GAMM</name>
<keyword evidence="2" id="KW-1185">Reference proteome</keyword>
<evidence type="ECO:0000313" key="1">
    <source>
        <dbReference type="EMBL" id="OHU87303.1"/>
    </source>
</evidence>
<sequence>MALAKQLLLQSWASSSSPESLTEIVSQDISVAIWQRENNPIINRYFEAVFSSLGLGIRNVFTMNSLKAHLDAALPNGIGKLEVIEDIYLLSDMLTCLFGCKSVGLRLAPLSSAMCPKLHVDQIPVRLVNTYLGEGTQWLPSEAIHQCTNMQAPLKLKTAVHNGFYSESSVNQLNAFDVALLKGSAWQEGQVQMAAIHRSCQVALNSKRVLLTLDPM</sequence>
<dbReference type="RefSeq" id="WP_070987215.1">
    <property type="nucleotide sequence ID" value="NZ_MKJU01000032.1"/>
</dbReference>
<comment type="caution">
    <text evidence="1">The sequence shown here is derived from an EMBL/GenBank/DDBJ whole genome shotgun (WGS) entry which is preliminary data.</text>
</comment>
<evidence type="ECO:0008006" key="3">
    <source>
        <dbReference type="Google" id="ProtNLM"/>
    </source>
</evidence>
<dbReference type="AlphaFoldDB" id="A0A1S1MQ87"/>
<evidence type="ECO:0000313" key="2">
    <source>
        <dbReference type="Proteomes" id="UP000179786"/>
    </source>
</evidence>
<dbReference type="STRING" id="1859457.BET10_20380"/>
<reference evidence="1 2" key="1">
    <citation type="submission" date="2016-09" db="EMBL/GenBank/DDBJ databases">
        <title>Pseudoalteromonas amylolytica sp. nov., isolated from the surface seawater.</title>
        <authorList>
            <person name="Wu Y.-H."/>
            <person name="Cheng H."/>
            <person name="Jin X.-B."/>
            <person name="Wang C.-S."/>
            <person name="Xu X.-W."/>
        </authorList>
    </citation>
    <scope>NUCLEOTIDE SEQUENCE [LARGE SCALE GENOMIC DNA]</scope>
    <source>
        <strain evidence="1 2">JW1</strain>
    </source>
</reference>
<proteinExistence type="predicted"/>
<protein>
    <recommendedName>
        <fullName evidence="3">DUF1826 domain-containing protein</fullName>
    </recommendedName>
</protein>
<dbReference type="InterPro" id="IPR014955">
    <property type="entry name" value="DUF1826"/>
</dbReference>
<dbReference type="Pfam" id="PF08856">
    <property type="entry name" value="DUF1826"/>
    <property type="match status" value="1"/>
</dbReference>
<organism evidence="1 2">
    <name type="scientific">Pseudoalteromonas amylolytica</name>
    <dbReference type="NCBI Taxonomy" id="1859457"/>
    <lineage>
        <taxon>Bacteria</taxon>
        <taxon>Pseudomonadati</taxon>
        <taxon>Pseudomonadota</taxon>
        <taxon>Gammaproteobacteria</taxon>
        <taxon>Alteromonadales</taxon>
        <taxon>Pseudoalteromonadaceae</taxon>
        <taxon>Pseudoalteromonas</taxon>
    </lineage>
</organism>
<dbReference type="EMBL" id="MKJU01000032">
    <property type="protein sequence ID" value="OHU87303.1"/>
    <property type="molecule type" value="Genomic_DNA"/>
</dbReference>
<accession>A0A1S1MQ87</accession>